<dbReference type="EnsemblMetazoa" id="AFUN014802-RB">
    <property type="protein sequence ID" value="AFUN014802-PB"/>
    <property type="gene ID" value="AFUN014802"/>
</dbReference>
<name>A0A182S2Y8_ANOFN</name>
<accession>A0A182S2Y8</accession>
<organism evidence="1">
    <name type="scientific">Anopheles funestus</name>
    <name type="common">African malaria mosquito</name>
    <dbReference type="NCBI Taxonomy" id="62324"/>
    <lineage>
        <taxon>Eukaryota</taxon>
        <taxon>Metazoa</taxon>
        <taxon>Ecdysozoa</taxon>
        <taxon>Arthropoda</taxon>
        <taxon>Hexapoda</taxon>
        <taxon>Insecta</taxon>
        <taxon>Pterygota</taxon>
        <taxon>Neoptera</taxon>
        <taxon>Endopterygota</taxon>
        <taxon>Diptera</taxon>
        <taxon>Nematocera</taxon>
        <taxon>Culicoidea</taxon>
        <taxon>Culicidae</taxon>
        <taxon>Anophelinae</taxon>
        <taxon>Anopheles</taxon>
    </lineage>
</organism>
<evidence type="ECO:0000313" key="1">
    <source>
        <dbReference type="EnsemblMetazoa" id="AFUN014802-PB"/>
    </source>
</evidence>
<protein>
    <submittedName>
        <fullName evidence="1">Uncharacterized protein</fullName>
    </submittedName>
</protein>
<dbReference type="AlphaFoldDB" id="A0A182S2Y8"/>
<dbReference type="EnsemblMetazoa" id="AFUN014802-RA">
    <property type="protein sequence ID" value="AFUN014802-PA"/>
    <property type="gene ID" value="AFUN014802"/>
</dbReference>
<sequence length="170" mass="20619">MWSRYTARLHRCEIVQICLVHHNHVFVLLVRIAEHVLPHVRRFQLAQRRFLVFQILLIVAHVRDRQTVAGIFREYINTARWQMEEVFPHPCYFIDQVPARNVVRIAIVFRRRRLYDGRYDDRVAVEVCYFHVHFGECIFQHRMRDDVTLHLLGAAQLRCLELMVCRFRLL</sequence>
<reference evidence="1" key="1">
    <citation type="submission" date="2020-05" db="UniProtKB">
        <authorList>
            <consortium name="EnsemblMetazoa"/>
        </authorList>
    </citation>
    <scope>IDENTIFICATION</scope>
    <source>
        <strain evidence="1">FUMOZ</strain>
    </source>
</reference>
<dbReference type="VEuPathDB" id="VectorBase:AFUN014802"/>
<proteinExistence type="predicted"/>